<sequence>MDIKIEPITKSDEPRVIKFLKEQFYANEPLNVAIQERFKSIPSNLEGETKYANCVHDNLTNGLCLKAVDGEGHIVGAVINTCPINGMKVSRVEIQGRQEMMKEIIKFLHHIDELSGEAQFLAKHASNVMDIKILSVHRDHQKKSIGSRLIEESIKAAESKNIKAITIGCSSAYTSAIIQHKFPQFRRVLTYPISEYTDSVGDVMFKVQDPHKEYHVYFYET</sequence>
<dbReference type="InterPro" id="IPR000182">
    <property type="entry name" value="GNAT_dom"/>
</dbReference>
<organism evidence="2">
    <name type="scientific">Cacopsylla melanoneura</name>
    <dbReference type="NCBI Taxonomy" id="428564"/>
    <lineage>
        <taxon>Eukaryota</taxon>
        <taxon>Metazoa</taxon>
        <taxon>Ecdysozoa</taxon>
        <taxon>Arthropoda</taxon>
        <taxon>Hexapoda</taxon>
        <taxon>Insecta</taxon>
        <taxon>Pterygota</taxon>
        <taxon>Neoptera</taxon>
        <taxon>Paraneoptera</taxon>
        <taxon>Hemiptera</taxon>
        <taxon>Sternorrhyncha</taxon>
        <taxon>Psylloidea</taxon>
        <taxon>Psyllidae</taxon>
        <taxon>Psyllinae</taxon>
        <taxon>Cacopsylla</taxon>
    </lineage>
</organism>
<dbReference type="InterPro" id="IPR016181">
    <property type="entry name" value="Acyl_CoA_acyltransferase"/>
</dbReference>
<name>A0A8D8QNW5_9HEMI</name>
<feature type="domain" description="N-acetyltransferase" evidence="1">
    <location>
        <begin position="118"/>
        <end position="176"/>
    </location>
</feature>
<keyword evidence="2" id="KW-0808">Transferase</keyword>
<dbReference type="EMBL" id="HBUF01089413">
    <property type="protein sequence ID" value="CAG6635297.1"/>
    <property type="molecule type" value="Transcribed_RNA"/>
</dbReference>
<dbReference type="PANTHER" id="PTHR20905">
    <property type="entry name" value="N-ACETYLTRANSFERASE-RELATED"/>
    <property type="match status" value="1"/>
</dbReference>
<dbReference type="EMBL" id="HBUF01089411">
    <property type="protein sequence ID" value="CAG6635295.1"/>
    <property type="molecule type" value="Transcribed_RNA"/>
</dbReference>
<reference evidence="2" key="1">
    <citation type="submission" date="2021-05" db="EMBL/GenBank/DDBJ databases">
        <authorList>
            <person name="Alioto T."/>
            <person name="Alioto T."/>
            <person name="Gomez Garrido J."/>
        </authorList>
    </citation>
    <scope>NUCLEOTIDE SEQUENCE</scope>
</reference>
<dbReference type="EMBL" id="HBUF01252019">
    <property type="protein sequence ID" value="CAG6680397.1"/>
    <property type="molecule type" value="Transcribed_RNA"/>
</dbReference>
<dbReference type="GO" id="GO:0008080">
    <property type="term" value="F:N-acetyltransferase activity"/>
    <property type="evidence" value="ECO:0007669"/>
    <property type="project" value="TreeGrafter"/>
</dbReference>
<dbReference type="PANTHER" id="PTHR20905:SF1">
    <property type="entry name" value="AT07410P-RELATED"/>
    <property type="match status" value="1"/>
</dbReference>
<accession>A0A8D8QNW5</accession>
<dbReference type="EMBL" id="HBUF01089412">
    <property type="protein sequence ID" value="CAG6635296.1"/>
    <property type="molecule type" value="Transcribed_RNA"/>
</dbReference>
<dbReference type="AlphaFoldDB" id="A0A8D8QNW5"/>
<evidence type="ECO:0000259" key="1">
    <source>
        <dbReference type="Pfam" id="PF00583"/>
    </source>
</evidence>
<dbReference type="SUPFAM" id="SSF55729">
    <property type="entry name" value="Acyl-CoA N-acyltransferases (Nat)"/>
    <property type="match status" value="1"/>
</dbReference>
<protein>
    <submittedName>
        <fullName evidence="2">Dopamine N-acetyltransferase</fullName>
    </submittedName>
</protein>
<dbReference type="Gene3D" id="3.40.630.30">
    <property type="match status" value="1"/>
</dbReference>
<evidence type="ECO:0000313" key="2">
    <source>
        <dbReference type="EMBL" id="CAG6635296.1"/>
    </source>
</evidence>
<dbReference type="Pfam" id="PF00583">
    <property type="entry name" value="Acetyltransf_1"/>
    <property type="match status" value="1"/>
</dbReference>
<dbReference type="CDD" id="cd04301">
    <property type="entry name" value="NAT_SF"/>
    <property type="match status" value="1"/>
</dbReference>
<proteinExistence type="predicted"/>